<keyword evidence="1" id="KW-0472">Membrane</keyword>
<organism evidence="2 3">
    <name type="scientific">Vibrio aestuarianus</name>
    <dbReference type="NCBI Taxonomy" id="28171"/>
    <lineage>
        <taxon>Bacteria</taxon>
        <taxon>Pseudomonadati</taxon>
        <taxon>Pseudomonadota</taxon>
        <taxon>Gammaproteobacteria</taxon>
        <taxon>Vibrionales</taxon>
        <taxon>Vibrionaceae</taxon>
        <taxon>Vibrio</taxon>
    </lineage>
</organism>
<keyword evidence="1" id="KW-0812">Transmembrane</keyword>
<accession>A0ABD7YIB2</accession>
<evidence type="ECO:0000313" key="3">
    <source>
        <dbReference type="Proteomes" id="UP001241226"/>
    </source>
</evidence>
<dbReference type="RefSeq" id="WP_053310832.1">
    <property type="nucleotide sequence ID" value="NZ_CALYLG010000277.1"/>
</dbReference>
<dbReference type="Proteomes" id="UP001241226">
    <property type="component" value="Chromosome 1"/>
</dbReference>
<feature type="transmembrane region" description="Helical" evidence="1">
    <location>
        <begin position="20"/>
        <end position="39"/>
    </location>
</feature>
<gene>
    <name evidence="2" type="ORF">PYE67_10540</name>
</gene>
<proteinExistence type="predicted"/>
<dbReference type="AlphaFoldDB" id="A0ABD7YIB2"/>
<protein>
    <submittedName>
        <fullName evidence="2">Flp family type IVb pilin</fullName>
    </submittedName>
</protein>
<evidence type="ECO:0000256" key="1">
    <source>
        <dbReference type="SAM" id="Phobius"/>
    </source>
</evidence>
<sequence>MSFLRKLYFFLEDESGLSVVEYVVGAALLVGVLTAFFSFQGDLLNQTLAGVFN</sequence>
<name>A0ABD7YIB2_9VIBR</name>
<reference evidence="2 3" key="1">
    <citation type="submission" date="2022-02" db="EMBL/GenBank/DDBJ databases">
        <title>Emergence and expansion in Europe of a Vibrio aestuarianus clonal complex pathogenic for oysters.</title>
        <authorList>
            <person name="Mesnil A."/>
            <person name="Travers M.-A."/>
        </authorList>
    </citation>
    <scope>NUCLEOTIDE SEQUENCE [LARGE SCALE GENOMIC DNA]</scope>
    <source>
        <strain evidence="2 3">U17</strain>
    </source>
</reference>
<dbReference type="EMBL" id="CP118711">
    <property type="protein sequence ID" value="WGK84809.1"/>
    <property type="molecule type" value="Genomic_DNA"/>
</dbReference>
<keyword evidence="1" id="KW-1133">Transmembrane helix</keyword>
<evidence type="ECO:0000313" key="2">
    <source>
        <dbReference type="EMBL" id="WGK84809.1"/>
    </source>
</evidence>